<keyword evidence="4" id="KW-0378">Hydrolase</keyword>
<feature type="domain" description="Endoribonuclease YicC-like C-terminal" evidence="7">
    <location>
        <begin position="176"/>
        <end position="288"/>
    </location>
</feature>
<dbReference type="PANTHER" id="PTHR30636">
    <property type="entry name" value="UPF0701 PROTEIN YICC"/>
    <property type="match status" value="1"/>
</dbReference>
<dbReference type="AlphaFoldDB" id="E7C293"/>
<dbReference type="NCBIfam" id="TIGR00255">
    <property type="entry name" value="YicC/YloC family endoribonuclease"/>
    <property type="match status" value="1"/>
</dbReference>
<accession>E7C293</accession>
<dbReference type="Pfam" id="PF08340">
    <property type="entry name" value="YicC-like_C"/>
    <property type="match status" value="1"/>
</dbReference>
<evidence type="ECO:0000313" key="8">
    <source>
        <dbReference type="EMBL" id="ADI21567.1"/>
    </source>
</evidence>
<dbReference type="GO" id="GO:0004521">
    <property type="term" value="F:RNA endonuclease activity"/>
    <property type="evidence" value="ECO:0007669"/>
    <property type="project" value="InterPro"/>
</dbReference>
<proteinExistence type="inferred from homology"/>
<feature type="domain" description="Endoribonuclease YicC-like N-terminal" evidence="6">
    <location>
        <begin position="1"/>
        <end position="151"/>
    </location>
</feature>
<evidence type="ECO:0000259" key="6">
    <source>
        <dbReference type="Pfam" id="PF03755"/>
    </source>
</evidence>
<dbReference type="InterPro" id="IPR013551">
    <property type="entry name" value="YicC-like_C"/>
</dbReference>
<keyword evidence="2" id="KW-0540">Nuclease</keyword>
<evidence type="ECO:0000256" key="4">
    <source>
        <dbReference type="ARBA" id="ARBA00022801"/>
    </source>
</evidence>
<dbReference type="Pfam" id="PF03755">
    <property type="entry name" value="YicC-like_N"/>
    <property type="match status" value="1"/>
</dbReference>
<evidence type="ECO:0000256" key="2">
    <source>
        <dbReference type="ARBA" id="ARBA00022722"/>
    </source>
</evidence>
<name>E7C293_9BACT</name>
<dbReference type="EMBL" id="GU567959">
    <property type="protein sequence ID" value="ADI21567.1"/>
    <property type="molecule type" value="Genomic_DNA"/>
</dbReference>
<reference evidence="8" key="1">
    <citation type="submission" date="2010-01" db="EMBL/GenBank/DDBJ databases">
        <title>Genome fragments of uncultured bacteria from the North Pacific subtropical Gyre.</title>
        <authorList>
            <person name="Pham V.D."/>
            <person name="Delong E.F."/>
        </authorList>
    </citation>
    <scope>NUCLEOTIDE SEQUENCE</scope>
</reference>
<evidence type="ECO:0000256" key="1">
    <source>
        <dbReference type="ARBA" id="ARBA00001968"/>
    </source>
</evidence>
<evidence type="ECO:0000259" key="7">
    <source>
        <dbReference type="Pfam" id="PF08340"/>
    </source>
</evidence>
<dbReference type="InterPro" id="IPR005229">
    <property type="entry name" value="YicC/YloC-like"/>
</dbReference>
<dbReference type="InterPro" id="IPR013527">
    <property type="entry name" value="YicC-like_N"/>
</dbReference>
<evidence type="ECO:0000256" key="3">
    <source>
        <dbReference type="ARBA" id="ARBA00022759"/>
    </source>
</evidence>
<keyword evidence="3" id="KW-0255">Endonuclease</keyword>
<sequence length="288" mass="33006">MTGYGRAKVELPVHLVSLEISSFNKRNLEVVFAGPKEWQTFEQHAIQLLRKHLDRGRIRISLNLEQKSKTANESPFDEKSLELDLDTIRSYMEKRGQKFALTADLIVQVANLRKKELGIPSYDEAFPFLETALLHALKEMKEMRVAEGIILSQDLKNRTEILAKLSEKMKSECFGMAQDSKDKLLERLRKSDLELDQDDDRVLKEIALYAEKCDVSEEITRLDSHLEQISETVGSKSSVGRKIEFLLQEVSRELNTLCSKSTRTSCTNLALEARAEVEKMREQAMNVE</sequence>
<dbReference type="GO" id="GO:0016787">
    <property type="term" value="F:hydrolase activity"/>
    <property type="evidence" value="ECO:0007669"/>
    <property type="project" value="UniProtKB-KW"/>
</dbReference>
<protein>
    <submittedName>
        <fullName evidence="8">Uncharacterized stress-induced protein</fullName>
    </submittedName>
</protein>
<comment type="cofactor">
    <cofactor evidence="1">
        <name>a divalent metal cation</name>
        <dbReference type="ChEBI" id="CHEBI:60240"/>
    </cofactor>
</comment>
<dbReference type="PANTHER" id="PTHR30636:SF3">
    <property type="entry name" value="UPF0701 PROTEIN YICC"/>
    <property type="match status" value="1"/>
</dbReference>
<comment type="similarity">
    <text evidence="5">Belongs to the YicC/YloC family.</text>
</comment>
<evidence type="ECO:0000256" key="5">
    <source>
        <dbReference type="ARBA" id="ARBA00035648"/>
    </source>
</evidence>
<organism evidence="8">
    <name type="scientific">uncultured verrucomicrobium HF0070_35E03</name>
    <dbReference type="NCBI Taxonomy" id="723595"/>
    <lineage>
        <taxon>Bacteria</taxon>
        <taxon>Pseudomonadati</taxon>
        <taxon>Verrucomicrobiota</taxon>
        <taxon>environmental samples</taxon>
    </lineage>
</organism>